<dbReference type="InterPro" id="IPR012337">
    <property type="entry name" value="RNaseH-like_sf"/>
</dbReference>
<dbReference type="SUPFAM" id="SSF53098">
    <property type="entry name" value="Ribonuclease H-like"/>
    <property type="match status" value="1"/>
</dbReference>
<accession>A0ABT3P1C3</accession>
<dbReference type="Gene3D" id="3.30.420.10">
    <property type="entry name" value="Ribonuclease H-like superfamily/Ribonuclease H"/>
    <property type="match status" value="1"/>
</dbReference>
<gene>
    <name evidence="2" type="ORF">OF850_21740</name>
</gene>
<evidence type="ECO:0000313" key="3">
    <source>
        <dbReference type="Proteomes" id="UP001526430"/>
    </source>
</evidence>
<dbReference type="RefSeq" id="WP_301592418.1">
    <property type="nucleotide sequence ID" value="NZ_JAPFQI010000029.1"/>
</dbReference>
<comment type="caution">
    <text evidence="2">The sequence shown here is derived from an EMBL/GenBank/DDBJ whole genome shotgun (WGS) entry which is preliminary data.</text>
</comment>
<dbReference type="EMBL" id="JAPFQI010000029">
    <property type="protein sequence ID" value="MCW8088219.1"/>
    <property type="molecule type" value="Genomic_DNA"/>
</dbReference>
<dbReference type="InterPro" id="IPR019288">
    <property type="entry name" value="3'-5'_exonuclease_PolB-like"/>
</dbReference>
<evidence type="ECO:0000259" key="1">
    <source>
        <dbReference type="Pfam" id="PF10108"/>
    </source>
</evidence>
<organism evidence="2 3">
    <name type="scientific">Sabulicella glaciei</name>
    <dbReference type="NCBI Taxonomy" id="2984948"/>
    <lineage>
        <taxon>Bacteria</taxon>
        <taxon>Pseudomonadati</taxon>
        <taxon>Pseudomonadota</taxon>
        <taxon>Alphaproteobacteria</taxon>
        <taxon>Acetobacterales</taxon>
        <taxon>Acetobacteraceae</taxon>
        <taxon>Sabulicella</taxon>
    </lineage>
</organism>
<evidence type="ECO:0000313" key="2">
    <source>
        <dbReference type="EMBL" id="MCW8088219.1"/>
    </source>
</evidence>
<name>A0ABT3P1C3_9PROT</name>
<reference evidence="2 3" key="1">
    <citation type="submission" date="2022-10" db="EMBL/GenBank/DDBJ databases">
        <title>Roseococcus glaciei nov., sp. nov., isolated from glacier.</title>
        <authorList>
            <person name="Liu Q."/>
            <person name="Xin Y.-H."/>
        </authorList>
    </citation>
    <scope>NUCLEOTIDE SEQUENCE [LARGE SCALE GENOMIC DNA]</scope>
    <source>
        <strain evidence="2 3">MDT2-1-1</strain>
    </source>
</reference>
<dbReference type="Pfam" id="PF10108">
    <property type="entry name" value="DNA_pol_B_exo2"/>
    <property type="match status" value="1"/>
</dbReference>
<protein>
    <recommendedName>
        <fullName evidence="1">Predicted 3'-5' exonuclease PolB-like domain-containing protein</fullName>
    </recommendedName>
</protein>
<feature type="domain" description="Predicted 3'-5' exonuclease PolB-like" evidence="1">
    <location>
        <begin position="62"/>
        <end position="280"/>
    </location>
</feature>
<dbReference type="Proteomes" id="UP001526430">
    <property type="component" value="Unassembled WGS sequence"/>
</dbReference>
<dbReference type="InterPro" id="IPR036397">
    <property type="entry name" value="RNaseH_sf"/>
</dbReference>
<keyword evidence="3" id="KW-1185">Reference proteome</keyword>
<sequence length="314" mass="35303">MDEEAKPPRETESAVVLDLETVPDLDAARRLLGFGPEAPDAEVRAALTDYCRRSGQEDKEVFVKSVLHKIVATSVILCRRTENTEKSRHWDVLRIATRHTGHGSERDNLERLDQLLGPRRGTNEQPCIIGWNTTGFDLPVARFRAVALRLPAQYLTYRKPAGIQDWKFKRENGYSLPHDYWKRYAECHVDLMEVLANWSPGPKCKLVEIAAVLGLPGKADGVEGSMVEAMVNEGRIEEVGRYCEGDVGLLYGVWLRYQLACGHLDEKEHAQSWKSFADCARGRGERFDHLQPLLDVADEEARNAGLLPAEPAMA</sequence>
<proteinExistence type="predicted"/>